<dbReference type="InterPro" id="IPR011600">
    <property type="entry name" value="Pept_C14_caspase"/>
</dbReference>
<dbReference type="Proteomes" id="UP000186922">
    <property type="component" value="Unassembled WGS sequence"/>
</dbReference>
<protein>
    <recommendedName>
        <fullName evidence="4">Caspase family p20 domain-containing protein</fullName>
    </recommendedName>
</protein>
<feature type="compositionally biased region" description="Basic and acidic residues" evidence="3">
    <location>
        <begin position="65"/>
        <end position="89"/>
    </location>
</feature>
<evidence type="ECO:0000313" key="6">
    <source>
        <dbReference type="Proteomes" id="UP000186922"/>
    </source>
</evidence>
<proteinExistence type="inferred from homology"/>
<gene>
    <name evidence="5" type="primary">RvY_10054-1</name>
    <name evidence="5" type="synonym">RvY_10054.1</name>
    <name evidence="5" type="ORF">RvY_10054</name>
</gene>
<dbReference type="Gene3D" id="3.40.50.1460">
    <property type="match status" value="1"/>
</dbReference>
<comment type="similarity">
    <text evidence="1">Belongs to the peptidase C14A family.</text>
</comment>
<evidence type="ECO:0000256" key="2">
    <source>
        <dbReference type="ARBA" id="ARBA00022703"/>
    </source>
</evidence>
<dbReference type="SMART" id="SM00115">
    <property type="entry name" value="CASc"/>
    <property type="match status" value="1"/>
</dbReference>
<dbReference type="AlphaFoldDB" id="A0A1D1VBG6"/>
<keyword evidence="2" id="KW-0053">Apoptosis</keyword>
<dbReference type="PROSITE" id="PS50208">
    <property type="entry name" value="CASPASE_P20"/>
    <property type="match status" value="1"/>
</dbReference>
<dbReference type="PANTHER" id="PTHR48169:SF1">
    <property type="entry name" value="ASTROCYTIC PHOSPHOPROTEIN PEA-15"/>
    <property type="match status" value="1"/>
</dbReference>
<dbReference type="GO" id="GO:0005737">
    <property type="term" value="C:cytoplasm"/>
    <property type="evidence" value="ECO:0007669"/>
    <property type="project" value="UniProtKB-ARBA"/>
</dbReference>
<organism evidence="5 6">
    <name type="scientific">Ramazzottius varieornatus</name>
    <name type="common">Water bear</name>
    <name type="synonym">Tardigrade</name>
    <dbReference type="NCBI Taxonomy" id="947166"/>
    <lineage>
        <taxon>Eukaryota</taxon>
        <taxon>Metazoa</taxon>
        <taxon>Ecdysozoa</taxon>
        <taxon>Tardigrada</taxon>
        <taxon>Eutardigrada</taxon>
        <taxon>Parachela</taxon>
        <taxon>Hypsibioidea</taxon>
        <taxon>Ramazzottiidae</taxon>
        <taxon>Ramazzottius</taxon>
    </lineage>
</organism>
<dbReference type="EMBL" id="BDGG01000005">
    <property type="protein sequence ID" value="GAU98991.1"/>
    <property type="molecule type" value="Genomic_DNA"/>
</dbReference>
<dbReference type="InterPro" id="IPR029030">
    <property type="entry name" value="Caspase-like_dom_sf"/>
</dbReference>
<feature type="compositionally biased region" description="Polar residues" evidence="3">
    <location>
        <begin position="42"/>
        <end position="57"/>
    </location>
</feature>
<keyword evidence="6" id="KW-1185">Reference proteome</keyword>
<dbReference type="GO" id="GO:0006915">
    <property type="term" value="P:apoptotic process"/>
    <property type="evidence" value="ECO:0007669"/>
    <property type="project" value="UniProtKB-KW"/>
</dbReference>
<feature type="region of interest" description="Disordered" evidence="3">
    <location>
        <begin position="1"/>
        <end position="89"/>
    </location>
</feature>
<dbReference type="InterPro" id="IPR015917">
    <property type="entry name" value="Pept_C14A"/>
</dbReference>
<evidence type="ECO:0000256" key="1">
    <source>
        <dbReference type="ARBA" id="ARBA00010134"/>
    </source>
</evidence>
<dbReference type="OrthoDB" id="10605942at2759"/>
<evidence type="ECO:0000313" key="5">
    <source>
        <dbReference type="EMBL" id="GAU98991.1"/>
    </source>
</evidence>
<comment type="caution">
    <text evidence="5">The sequence shown here is derived from an EMBL/GenBank/DDBJ whole genome shotgun (WGS) entry which is preliminary data.</text>
</comment>
<accession>A0A1D1VBG6</accession>
<dbReference type="GO" id="GO:0043067">
    <property type="term" value="P:regulation of programmed cell death"/>
    <property type="evidence" value="ECO:0007669"/>
    <property type="project" value="UniProtKB-ARBA"/>
</dbReference>
<dbReference type="InterPro" id="IPR001309">
    <property type="entry name" value="Pept_C14_p20"/>
</dbReference>
<name>A0A1D1VBG6_RAMVA</name>
<reference evidence="5 6" key="1">
    <citation type="journal article" date="2016" name="Nat. Commun.">
        <title>Extremotolerant tardigrade genome and improved radiotolerance of human cultured cells by tardigrade-unique protein.</title>
        <authorList>
            <person name="Hashimoto T."/>
            <person name="Horikawa D.D."/>
            <person name="Saito Y."/>
            <person name="Kuwahara H."/>
            <person name="Kozuka-Hata H."/>
            <person name="Shin-I T."/>
            <person name="Minakuchi Y."/>
            <person name="Ohishi K."/>
            <person name="Motoyama A."/>
            <person name="Aizu T."/>
            <person name="Enomoto A."/>
            <person name="Kondo K."/>
            <person name="Tanaka S."/>
            <person name="Hara Y."/>
            <person name="Koshikawa S."/>
            <person name="Sagara H."/>
            <person name="Miura T."/>
            <person name="Yokobori S."/>
            <person name="Miyagawa K."/>
            <person name="Suzuki Y."/>
            <person name="Kubo T."/>
            <person name="Oyama M."/>
            <person name="Kohara Y."/>
            <person name="Fujiyama A."/>
            <person name="Arakawa K."/>
            <person name="Katayama T."/>
            <person name="Toyoda A."/>
            <person name="Kunieda T."/>
        </authorList>
    </citation>
    <scope>NUCLEOTIDE SEQUENCE [LARGE SCALE GENOMIC DNA]</scope>
    <source>
        <strain evidence="5 6">YOKOZUNA-1</strain>
    </source>
</reference>
<feature type="domain" description="Caspase family p20" evidence="4">
    <location>
        <begin position="104"/>
        <end position="235"/>
    </location>
</feature>
<dbReference type="SUPFAM" id="SSF52129">
    <property type="entry name" value="Caspase-like"/>
    <property type="match status" value="1"/>
</dbReference>
<dbReference type="STRING" id="947166.A0A1D1VBG6"/>
<dbReference type="GO" id="GO:0006508">
    <property type="term" value="P:proteolysis"/>
    <property type="evidence" value="ECO:0007669"/>
    <property type="project" value="InterPro"/>
</dbReference>
<dbReference type="Pfam" id="PF00656">
    <property type="entry name" value="Peptidase_C14"/>
    <property type="match status" value="1"/>
</dbReference>
<sequence length="351" mass="39157">MGNLLTSCIGGRRETPPVNGQVTPVKVGESGRSDDKVDNEETPTSLGRNSWKENSAFGSRLSFRSTRDSSRRLNRQESQADRRNMPTDGLKVEDAYDMVSAGKRRGRCIIFAMNDFEDSLKQLYSLQPGAATVKDASDLRETMEKLGYEVDVMTNPTYSAVKTYIRNIANDAAVAESDSFFCFVLTQYAPSDSSLLVYDRFLSRRKLFNLFQERGSAGVSGTPKLFFLQTVRSVSMADRHLEKTAGLEILPVKAGGLEWVQPTNPDVLVVESFSPKLFYHDDPPLGTFFVQKLVSLFRYSMVNRTLDLRSLLTLLVSSLQGPHTSDSVESPDLHGISVCSTLRKDFFLNVQ</sequence>
<evidence type="ECO:0000256" key="3">
    <source>
        <dbReference type="SAM" id="MobiDB-lite"/>
    </source>
</evidence>
<dbReference type="GO" id="GO:0004197">
    <property type="term" value="F:cysteine-type endopeptidase activity"/>
    <property type="evidence" value="ECO:0007669"/>
    <property type="project" value="InterPro"/>
</dbReference>
<dbReference type="PANTHER" id="PTHR48169">
    <property type="entry name" value="DED DOMAIN-CONTAINING PROTEIN"/>
    <property type="match status" value="1"/>
</dbReference>
<evidence type="ECO:0000259" key="4">
    <source>
        <dbReference type="PROSITE" id="PS50208"/>
    </source>
</evidence>